<proteinExistence type="predicted"/>
<evidence type="ECO:0000313" key="1">
    <source>
        <dbReference type="EMBL" id="SHE44530.1"/>
    </source>
</evidence>
<gene>
    <name evidence="1" type="ORF">SAMN02745223_00395</name>
</gene>
<dbReference type="EMBL" id="FQVC01000001">
    <property type="protein sequence ID" value="SHE44530.1"/>
    <property type="molecule type" value="Genomic_DNA"/>
</dbReference>
<dbReference type="OrthoDB" id="667202at2"/>
<reference evidence="1 2" key="1">
    <citation type="submission" date="2016-11" db="EMBL/GenBank/DDBJ databases">
        <authorList>
            <person name="Jaros S."/>
            <person name="Januszkiewicz K."/>
            <person name="Wedrychowicz H."/>
        </authorList>
    </citation>
    <scope>NUCLEOTIDE SEQUENCE [LARGE SCALE GENOMIC DNA]</scope>
    <source>
        <strain evidence="1 2">DSM 17137</strain>
    </source>
</reference>
<protein>
    <recommendedName>
        <fullName evidence="3">SnoaL-like domain-containing protein</fullName>
    </recommendedName>
</protein>
<dbReference type="AlphaFoldDB" id="A0A1M4TJ82"/>
<evidence type="ECO:0008006" key="3">
    <source>
        <dbReference type="Google" id="ProtNLM"/>
    </source>
</evidence>
<name>A0A1M4TJ82_9HYPH</name>
<dbReference type="SUPFAM" id="SSF54427">
    <property type="entry name" value="NTF2-like"/>
    <property type="match status" value="1"/>
</dbReference>
<dbReference type="InterPro" id="IPR032710">
    <property type="entry name" value="NTF2-like_dom_sf"/>
</dbReference>
<dbReference type="RefSeq" id="WP_052950598.1">
    <property type="nucleotide sequence ID" value="NZ_FQVC01000001.1"/>
</dbReference>
<sequence length="148" mass="16243">MSDLEAQTRALFEAYGDASNAALHDPAAEDFEPIVTAFAPYFVESSPSGVFGGANDAAFRQMIPKGFARYRAVGGRHMIVTHVDVTRLDDLHAIAHVDWDFGYLNKDGNSGNVRFRNLYFVTIASGEPRIFAYVTPDEETAMKAHGLV</sequence>
<dbReference type="Proteomes" id="UP000184533">
    <property type="component" value="Unassembled WGS sequence"/>
</dbReference>
<organism evidence="1 2">
    <name type="scientific">Devosia limi DSM 17137</name>
    <dbReference type="NCBI Taxonomy" id="1121477"/>
    <lineage>
        <taxon>Bacteria</taxon>
        <taxon>Pseudomonadati</taxon>
        <taxon>Pseudomonadota</taxon>
        <taxon>Alphaproteobacteria</taxon>
        <taxon>Hyphomicrobiales</taxon>
        <taxon>Devosiaceae</taxon>
        <taxon>Devosia</taxon>
    </lineage>
</organism>
<accession>A0A1M4TJ82</accession>
<evidence type="ECO:0000313" key="2">
    <source>
        <dbReference type="Proteomes" id="UP000184533"/>
    </source>
</evidence>